<evidence type="ECO:0000313" key="3">
    <source>
        <dbReference type="Proteomes" id="UP000276776"/>
    </source>
</evidence>
<dbReference type="PANTHER" id="PTHR22948">
    <property type="entry name" value="TUDOR DOMAIN CONTAINING PROTEIN"/>
    <property type="match status" value="1"/>
</dbReference>
<dbReference type="WBParaSite" id="TCLT_0000951901-mRNA-1">
    <property type="protein sequence ID" value="TCLT_0000951901-mRNA-1"/>
    <property type="gene ID" value="TCLT_0000951901"/>
</dbReference>
<dbReference type="OrthoDB" id="10069557at2759"/>
<dbReference type="Pfam" id="PF00567">
    <property type="entry name" value="TUDOR"/>
    <property type="match status" value="1"/>
</dbReference>
<evidence type="ECO:0000313" key="4">
    <source>
        <dbReference type="WBParaSite" id="TCLT_0000951901-mRNA-1"/>
    </source>
</evidence>
<feature type="domain" description="Tudor" evidence="1">
    <location>
        <begin position="82"/>
        <end position="140"/>
    </location>
</feature>
<dbReference type="AlphaFoldDB" id="A0A0N5D8S7"/>
<gene>
    <name evidence="2" type="ORF">TCLT_LOCUS9508</name>
</gene>
<evidence type="ECO:0000313" key="2">
    <source>
        <dbReference type="EMBL" id="VDN07142.1"/>
    </source>
</evidence>
<dbReference type="PROSITE" id="PS50304">
    <property type="entry name" value="TUDOR"/>
    <property type="match status" value="1"/>
</dbReference>
<accession>A0A0N5D8S7</accession>
<dbReference type="GO" id="GO:0005737">
    <property type="term" value="C:cytoplasm"/>
    <property type="evidence" value="ECO:0007669"/>
    <property type="project" value="UniProtKB-ARBA"/>
</dbReference>
<dbReference type="InterPro" id="IPR050621">
    <property type="entry name" value="Tudor_domain_containing"/>
</dbReference>
<proteinExistence type="predicted"/>
<sequence length="250" mass="28650">MIDNLLQLTLPEGERFQVICSSVIDVDHFFLQQPQHPSFSALRRLDCYMLGVYMQPAGVPDLPKPIDGWRNFMLFDSIHKLQLITDKLCVAPAYDGWYRAVTVDYYPEEDEVLMKYVDYGGYSRLPRSDLRQIRTDFMSLPFQATECRLAHVLPVDGSTTWCDEAMELFLSLIQDRIVECYVIGYHINDSKPFVELFTTDSNNRVERVDNALLNANLAKAWDPSKVRPVLPRPVPVIPTPVGNEEAFVAD</sequence>
<dbReference type="InterPro" id="IPR035437">
    <property type="entry name" value="SNase_OB-fold_sf"/>
</dbReference>
<evidence type="ECO:0000259" key="1">
    <source>
        <dbReference type="PROSITE" id="PS50304"/>
    </source>
</evidence>
<protein>
    <submittedName>
        <fullName evidence="4">Tudor domain-containing protein</fullName>
    </submittedName>
</protein>
<dbReference type="Proteomes" id="UP000276776">
    <property type="component" value="Unassembled WGS sequence"/>
</dbReference>
<organism evidence="4">
    <name type="scientific">Thelazia callipaeda</name>
    <name type="common">Oriental eyeworm</name>
    <name type="synonym">Parasitic nematode</name>
    <dbReference type="NCBI Taxonomy" id="103827"/>
    <lineage>
        <taxon>Eukaryota</taxon>
        <taxon>Metazoa</taxon>
        <taxon>Ecdysozoa</taxon>
        <taxon>Nematoda</taxon>
        <taxon>Chromadorea</taxon>
        <taxon>Rhabditida</taxon>
        <taxon>Spirurina</taxon>
        <taxon>Spiruromorpha</taxon>
        <taxon>Thelazioidea</taxon>
        <taxon>Thelaziidae</taxon>
        <taxon>Thelazia</taxon>
    </lineage>
</organism>
<dbReference type="Gene3D" id="2.40.50.90">
    <property type="match status" value="1"/>
</dbReference>
<keyword evidence="3" id="KW-1185">Reference proteome</keyword>
<dbReference type="SUPFAM" id="SSF63748">
    <property type="entry name" value="Tudor/PWWP/MBT"/>
    <property type="match status" value="1"/>
</dbReference>
<name>A0A0N5D8S7_THECL</name>
<dbReference type="EMBL" id="UYYF01004812">
    <property type="protein sequence ID" value="VDN07142.1"/>
    <property type="molecule type" value="Genomic_DNA"/>
</dbReference>
<dbReference type="PANTHER" id="PTHR22948:SF65">
    <property type="entry name" value="A-KINASE ANCHORING PROTEIN 1"/>
    <property type="match status" value="1"/>
</dbReference>
<dbReference type="SMART" id="SM00333">
    <property type="entry name" value="TUDOR"/>
    <property type="match status" value="1"/>
</dbReference>
<dbReference type="CDD" id="cd20407">
    <property type="entry name" value="Tudor_AKAP1"/>
    <property type="match status" value="1"/>
</dbReference>
<dbReference type="InterPro" id="IPR002999">
    <property type="entry name" value="Tudor"/>
</dbReference>
<reference evidence="2 3" key="2">
    <citation type="submission" date="2018-11" db="EMBL/GenBank/DDBJ databases">
        <authorList>
            <consortium name="Pathogen Informatics"/>
        </authorList>
    </citation>
    <scope>NUCLEOTIDE SEQUENCE [LARGE SCALE GENOMIC DNA]</scope>
</reference>
<reference evidence="4" key="1">
    <citation type="submission" date="2017-02" db="UniProtKB">
        <authorList>
            <consortium name="WormBaseParasite"/>
        </authorList>
    </citation>
    <scope>IDENTIFICATION</scope>
</reference>
<dbReference type="InterPro" id="IPR047367">
    <property type="entry name" value="Tudor_AKAP1"/>
</dbReference>
<dbReference type="STRING" id="103827.A0A0N5D8S7"/>